<keyword evidence="1 3" id="KW-0378">Hydrolase</keyword>
<dbReference type="RefSeq" id="WP_381343967.1">
    <property type="nucleotide sequence ID" value="NZ_JBHMCY010000011.1"/>
</dbReference>
<dbReference type="Proteomes" id="UP001589709">
    <property type="component" value="Unassembled WGS sequence"/>
</dbReference>
<accession>A0ABV5MXI3</accession>
<dbReference type="InterPro" id="IPR029058">
    <property type="entry name" value="AB_hydrolase_fold"/>
</dbReference>
<feature type="domain" description="Alpha/beta hydrolase fold-3" evidence="2">
    <location>
        <begin position="92"/>
        <end position="296"/>
    </location>
</feature>
<reference evidence="3 4" key="1">
    <citation type="submission" date="2024-09" db="EMBL/GenBank/DDBJ databases">
        <authorList>
            <person name="Sun Q."/>
            <person name="Mori K."/>
        </authorList>
    </citation>
    <scope>NUCLEOTIDE SEQUENCE [LARGE SCALE GENOMIC DNA]</scope>
    <source>
        <strain evidence="3 4">JCM 6917</strain>
    </source>
</reference>
<dbReference type="Gene3D" id="3.40.50.1820">
    <property type="entry name" value="alpha/beta hydrolase"/>
    <property type="match status" value="1"/>
</dbReference>
<dbReference type="Pfam" id="PF07859">
    <property type="entry name" value="Abhydrolase_3"/>
    <property type="match status" value="1"/>
</dbReference>
<evidence type="ECO:0000259" key="2">
    <source>
        <dbReference type="Pfam" id="PF07859"/>
    </source>
</evidence>
<keyword evidence="4" id="KW-1185">Reference proteome</keyword>
<dbReference type="InterPro" id="IPR050300">
    <property type="entry name" value="GDXG_lipolytic_enzyme"/>
</dbReference>
<sequence>MTSTDSVSSLLDEELVEAERRQPFVSFIDPLKARRNFRRAVSLSRALRGSGPDEGNVKVEDTTFDVPEDGRKIPVRIYAPHGAKQSDSLPVLLYMHGGAFVAGDLDTEHDRCVRFSREVGAVVVSVDYRRPPEHPFPAALEDCYAVLCQVAGGAGPRGWDGTRVAVGGSSAGGNIAAGLALLARDRSGPRIALQLLLYPALDDRLTSQSFQRFPRASGWDVEDSPLMWRHYLGDAAQPHEYAAPARRAHFHGVAPAYVLVAEVDALRDEGIDYACRMMRDGVPVELHCFARTFHGFDLAAPQAELTRQALDDQTAALKAAFARPS</sequence>
<dbReference type="InterPro" id="IPR013094">
    <property type="entry name" value="AB_hydrolase_3"/>
</dbReference>
<dbReference type="GO" id="GO:0016787">
    <property type="term" value="F:hydrolase activity"/>
    <property type="evidence" value="ECO:0007669"/>
    <property type="project" value="UniProtKB-KW"/>
</dbReference>
<dbReference type="PANTHER" id="PTHR48081">
    <property type="entry name" value="AB HYDROLASE SUPERFAMILY PROTEIN C4A8.06C"/>
    <property type="match status" value="1"/>
</dbReference>
<name>A0ABV5MXI3_9ACTN</name>
<proteinExistence type="predicted"/>
<dbReference type="PANTHER" id="PTHR48081:SF8">
    <property type="entry name" value="ALPHA_BETA HYDROLASE FOLD-3 DOMAIN-CONTAINING PROTEIN-RELATED"/>
    <property type="match status" value="1"/>
</dbReference>
<gene>
    <name evidence="3" type="ORF">ACFF45_08255</name>
</gene>
<comment type="caution">
    <text evidence="3">The sequence shown here is derived from an EMBL/GenBank/DDBJ whole genome shotgun (WGS) entry which is preliminary data.</text>
</comment>
<evidence type="ECO:0000256" key="1">
    <source>
        <dbReference type="ARBA" id="ARBA00022801"/>
    </source>
</evidence>
<protein>
    <submittedName>
        <fullName evidence="3">Alpha/beta hydrolase</fullName>
    </submittedName>
</protein>
<evidence type="ECO:0000313" key="3">
    <source>
        <dbReference type="EMBL" id="MFB9462704.1"/>
    </source>
</evidence>
<dbReference type="SUPFAM" id="SSF53474">
    <property type="entry name" value="alpha/beta-Hydrolases"/>
    <property type="match status" value="1"/>
</dbReference>
<organism evidence="3 4">
    <name type="scientific">Streptomyces cinereospinus</name>
    <dbReference type="NCBI Taxonomy" id="285561"/>
    <lineage>
        <taxon>Bacteria</taxon>
        <taxon>Bacillati</taxon>
        <taxon>Actinomycetota</taxon>
        <taxon>Actinomycetes</taxon>
        <taxon>Kitasatosporales</taxon>
        <taxon>Streptomycetaceae</taxon>
        <taxon>Streptomyces</taxon>
    </lineage>
</organism>
<dbReference type="EMBL" id="JBHMCY010000011">
    <property type="protein sequence ID" value="MFB9462704.1"/>
    <property type="molecule type" value="Genomic_DNA"/>
</dbReference>
<evidence type="ECO:0000313" key="4">
    <source>
        <dbReference type="Proteomes" id="UP001589709"/>
    </source>
</evidence>